<feature type="domain" description="YjiS-like" evidence="1">
    <location>
        <begin position="3"/>
        <end position="34"/>
    </location>
</feature>
<keyword evidence="3" id="KW-1185">Reference proteome</keyword>
<dbReference type="Proteomes" id="UP000609531">
    <property type="component" value="Unassembled WGS sequence"/>
</dbReference>
<evidence type="ECO:0000259" key="1">
    <source>
        <dbReference type="Pfam" id="PF06568"/>
    </source>
</evidence>
<sequence length="55" mass="6281">MRGLVRLWLDVWSERQALQRLDDRMLADIGITPEVAAREAARTPWDVPVGRISGH</sequence>
<reference evidence="2" key="1">
    <citation type="submission" date="2020-12" db="EMBL/GenBank/DDBJ databases">
        <title>Bacterial taxonomy.</title>
        <authorList>
            <person name="Pan X."/>
        </authorList>
    </citation>
    <scope>NUCLEOTIDE SEQUENCE</scope>
    <source>
        <strain evidence="2">B2012</strain>
    </source>
</reference>
<comment type="caution">
    <text evidence="2">The sequence shown here is derived from an EMBL/GenBank/DDBJ whole genome shotgun (WGS) entry which is preliminary data.</text>
</comment>
<accession>A0A934IP55</accession>
<proteinExistence type="predicted"/>
<name>A0A934IP55_9HYPH</name>
<organism evidence="2 3">
    <name type="scientific">Acuticoccus mangrovi</name>
    <dbReference type="NCBI Taxonomy" id="2796142"/>
    <lineage>
        <taxon>Bacteria</taxon>
        <taxon>Pseudomonadati</taxon>
        <taxon>Pseudomonadota</taxon>
        <taxon>Alphaproteobacteria</taxon>
        <taxon>Hyphomicrobiales</taxon>
        <taxon>Amorphaceae</taxon>
        <taxon>Acuticoccus</taxon>
    </lineage>
</organism>
<dbReference type="AlphaFoldDB" id="A0A934IP55"/>
<protein>
    <submittedName>
        <fullName evidence="2">DUF1127 domain-containing protein</fullName>
    </submittedName>
</protein>
<evidence type="ECO:0000313" key="2">
    <source>
        <dbReference type="EMBL" id="MBJ3775762.1"/>
    </source>
</evidence>
<dbReference type="Pfam" id="PF06568">
    <property type="entry name" value="YjiS-like"/>
    <property type="match status" value="1"/>
</dbReference>
<evidence type="ECO:0000313" key="3">
    <source>
        <dbReference type="Proteomes" id="UP000609531"/>
    </source>
</evidence>
<gene>
    <name evidence="2" type="ORF">JCR33_08705</name>
</gene>
<dbReference type="InterPro" id="IPR009506">
    <property type="entry name" value="YjiS-like"/>
</dbReference>
<dbReference type="EMBL" id="JAEKJA010000006">
    <property type="protein sequence ID" value="MBJ3775762.1"/>
    <property type="molecule type" value="Genomic_DNA"/>
</dbReference>